<reference evidence="1 2" key="1">
    <citation type="submission" date="2024-05" db="EMBL/GenBank/DDBJ databases">
        <title>Genetic variation in Jamaican populations of the coffee berry borer (Hypothenemus hampei).</title>
        <authorList>
            <person name="Errbii M."/>
            <person name="Myrie A."/>
        </authorList>
    </citation>
    <scope>NUCLEOTIDE SEQUENCE [LARGE SCALE GENOMIC DNA]</scope>
    <source>
        <strain evidence="1">JA-Hopewell-2020-01-JO</strain>
        <tissue evidence="1">Whole body</tissue>
    </source>
</reference>
<proteinExistence type="predicted"/>
<comment type="caution">
    <text evidence="1">The sequence shown here is derived from an EMBL/GenBank/DDBJ whole genome shotgun (WGS) entry which is preliminary data.</text>
</comment>
<organism evidence="1 2">
    <name type="scientific">Hypothenemus hampei</name>
    <name type="common">Coffee berry borer</name>
    <dbReference type="NCBI Taxonomy" id="57062"/>
    <lineage>
        <taxon>Eukaryota</taxon>
        <taxon>Metazoa</taxon>
        <taxon>Ecdysozoa</taxon>
        <taxon>Arthropoda</taxon>
        <taxon>Hexapoda</taxon>
        <taxon>Insecta</taxon>
        <taxon>Pterygota</taxon>
        <taxon>Neoptera</taxon>
        <taxon>Endopterygota</taxon>
        <taxon>Coleoptera</taxon>
        <taxon>Polyphaga</taxon>
        <taxon>Cucujiformia</taxon>
        <taxon>Curculionidae</taxon>
        <taxon>Scolytinae</taxon>
        <taxon>Hypothenemus</taxon>
    </lineage>
</organism>
<protein>
    <submittedName>
        <fullName evidence="1">Uncharacterized protein</fullName>
    </submittedName>
</protein>
<evidence type="ECO:0000313" key="2">
    <source>
        <dbReference type="Proteomes" id="UP001566132"/>
    </source>
</evidence>
<sequence>MHDKKENSECSYCGDVLENAVLKCNRWIREKINLELDLIENLNSENIIDLMLVNTENWKKISDYIIRIMKKRGEDKLSR</sequence>
<dbReference type="AlphaFoldDB" id="A0ABD1EGL3"/>
<name>A0ABD1EGL3_HYPHA</name>
<dbReference type="EMBL" id="JBDJPC010000008">
    <property type="protein sequence ID" value="KAL1492814.1"/>
    <property type="molecule type" value="Genomic_DNA"/>
</dbReference>
<dbReference type="Proteomes" id="UP001566132">
    <property type="component" value="Unassembled WGS sequence"/>
</dbReference>
<evidence type="ECO:0000313" key="1">
    <source>
        <dbReference type="EMBL" id="KAL1492814.1"/>
    </source>
</evidence>
<keyword evidence="2" id="KW-1185">Reference proteome</keyword>
<gene>
    <name evidence="1" type="ORF">ABEB36_010996</name>
</gene>
<accession>A0ABD1EGL3</accession>